<gene>
    <name evidence="5" type="ORF">GCM10009838_20420</name>
</gene>
<dbReference type="Pfam" id="PF01022">
    <property type="entry name" value="HTH_5"/>
    <property type="match status" value="1"/>
</dbReference>
<evidence type="ECO:0000313" key="6">
    <source>
        <dbReference type="Proteomes" id="UP001499854"/>
    </source>
</evidence>
<dbReference type="Proteomes" id="UP001499854">
    <property type="component" value="Unassembled WGS sequence"/>
</dbReference>
<dbReference type="InterPro" id="IPR036390">
    <property type="entry name" value="WH_DNA-bd_sf"/>
</dbReference>
<keyword evidence="2" id="KW-0238">DNA-binding</keyword>
<evidence type="ECO:0000256" key="2">
    <source>
        <dbReference type="ARBA" id="ARBA00023125"/>
    </source>
</evidence>
<dbReference type="PANTHER" id="PTHR43132">
    <property type="entry name" value="ARSENICAL RESISTANCE OPERON REPRESSOR ARSR-RELATED"/>
    <property type="match status" value="1"/>
</dbReference>
<keyword evidence="1" id="KW-0805">Transcription regulation</keyword>
<evidence type="ECO:0000256" key="1">
    <source>
        <dbReference type="ARBA" id="ARBA00023015"/>
    </source>
</evidence>
<reference evidence="6" key="1">
    <citation type="journal article" date="2019" name="Int. J. Syst. Evol. Microbiol.">
        <title>The Global Catalogue of Microorganisms (GCM) 10K type strain sequencing project: providing services to taxonomists for standard genome sequencing and annotation.</title>
        <authorList>
            <consortium name="The Broad Institute Genomics Platform"/>
            <consortium name="The Broad Institute Genome Sequencing Center for Infectious Disease"/>
            <person name="Wu L."/>
            <person name="Ma J."/>
        </authorList>
    </citation>
    <scope>NUCLEOTIDE SEQUENCE [LARGE SCALE GENOMIC DNA]</scope>
    <source>
        <strain evidence="6">JCM 16013</strain>
    </source>
</reference>
<dbReference type="CDD" id="cd00090">
    <property type="entry name" value="HTH_ARSR"/>
    <property type="match status" value="1"/>
</dbReference>
<accession>A0ABP5CL04</accession>
<comment type="caution">
    <text evidence="5">The sequence shown here is derived from an EMBL/GenBank/DDBJ whole genome shotgun (WGS) entry which is preliminary data.</text>
</comment>
<dbReference type="SUPFAM" id="SSF46785">
    <property type="entry name" value="Winged helix' DNA-binding domain"/>
    <property type="match status" value="1"/>
</dbReference>
<protein>
    <submittedName>
        <fullName evidence="5">Winged helix-turn-helix domain-containing protein</fullName>
    </submittedName>
</protein>
<name>A0ABP5CL04_9ACTN</name>
<evidence type="ECO:0000256" key="3">
    <source>
        <dbReference type="ARBA" id="ARBA00023163"/>
    </source>
</evidence>
<dbReference type="SMART" id="SM00418">
    <property type="entry name" value="HTH_ARSR"/>
    <property type="match status" value="1"/>
</dbReference>
<dbReference type="InterPro" id="IPR051011">
    <property type="entry name" value="Metal_resp_trans_reg"/>
</dbReference>
<dbReference type="PANTHER" id="PTHR43132:SF8">
    <property type="entry name" value="HTH-TYPE TRANSCRIPTIONAL REGULATOR KMTR"/>
    <property type="match status" value="1"/>
</dbReference>
<dbReference type="RefSeq" id="WP_344656696.1">
    <property type="nucleotide sequence ID" value="NZ_BAAAQM010000008.1"/>
</dbReference>
<sequence>MLSFHFETGDFARVRFPAKPAPLVELKLSLMMTRRSDSAVVFGRWRRDVNHRLPPTTRPLWDLLESHRGPAFLDPLTSDLEEGLEVVRSTPGAVVRSDVAGLRRLPSPWVKALMARDTQAWEILDRGLRDAYRSVMGPAWTGVRERHSAEFARFALGSAEHGVAAALSALYPTSTWQASTWHIPAFHTREVHLAGRGLTLLPTFHWTYEPLIGAWPDRPPLLVYPAGPGLPVPTTQPEGDPLADVLGSSRARILRLLARPHTTTELATDAGLSLGTTSSHSSALRRAGLITTRREGRSVQHLRTELGRMLAEAGLSFHD</sequence>
<organism evidence="5 6">
    <name type="scientific">Catenulispora subtropica</name>
    <dbReference type="NCBI Taxonomy" id="450798"/>
    <lineage>
        <taxon>Bacteria</taxon>
        <taxon>Bacillati</taxon>
        <taxon>Actinomycetota</taxon>
        <taxon>Actinomycetes</taxon>
        <taxon>Catenulisporales</taxon>
        <taxon>Catenulisporaceae</taxon>
        <taxon>Catenulispora</taxon>
    </lineage>
</organism>
<proteinExistence type="predicted"/>
<dbReference type="InterPro" id="IPR001845">
    <property type="entry name" value="HTH_ArsR_DNA-bd_dom"/>
</dbReference>
<dbReference type="EMBL" id="BAAAQM010000008">
    <property type="protein sequence ID" value="GAA1963272.1"/>
    <property type="molecule type" value="Genomic_DNA"/>
</dbReference>
<feature type="domain" description="HTH arsR-type" evidence="4">
    <location>
        <begin position="244"/>
        <end position="315"/>
    </location>
</feature>
<dbReference type="InterPro" id="IPR011991">
    <property type="entry name" value="ArsR-like_HTH"/>
</dbReference>
<keyword evidence="6" id="KW-1185">Reference proteome</keyword>
<evidence type="ECO:0000313" key="5">
    <source>
        <dbReference type="EMBL" id="GAA1963272.1"/>
    </source>
</evidence>
<evidence type="ECO:0000259" key="4">
    <source>
        <dbReference type="SMART" id="SM00418"/>
    </source>
</evidence>
<dbReference type="Gene3D" id="1.10.10.10">
    <property type="entry name" value="Winged helix-like DNA-binding domain superfamily/Winged helix DNA-binding domain"/>
    <property type="match status" value="1"/>
</dbReference>
<dbReference type="InterPro" id="IPR036388">
    <property type="entry name" value="WH-like_DNA-bd_sf"/>
</dbReference>
<keyword evidence="3" id="KW-0804">Transcription</keyword>